<dbReference type="Gene3D" id="3.40.50.10140">
    <property type="entry name" value="Toll/interleukin-1 receptor homology (TIR) domain"/>
    <property type="match status" value="1"/>
</dbReference>
<feature type="compositionally biased region" description="Polar residues" evidence="1">
    <location>
        <begin position="191"/>
        <end position="203"/>
    </location>
</feature>
<keyword evidence="3" id="KW-0675">Receptor</keyword>
<protein>
    <submittedName>
        <fullName evidence="3">Toll-like receptor 3-like</fullName>
    </submittedName>
</protein>
<evidence type="ECO:0000313" key="3">
    <source>
        <dbReference type="EMBL" id="KAG7160913.1"/>
    </source>
</evidence>
<feature type="non-terminal residue" evidence="3">
    <location>
        <position position="1"/>
    </location>
</feature>
<dbReference type="InterPro" id="IPR035897">
    <property type="entry name" value="Toll_tir_struct_dom_sf"/>
</dbReference>
<evidence type="ECO:0000259" key="2">
    <source>
        <dbReference type="PROSITE" id="PS50104"/>
    </source>
</evidence>
<proteinExistence type="predicted"/>
<evidence type="ECO:0000313" key="4">
    <source>
        <dbReference type="Proteomes" id="UP000747542"/>
    </source>
</evidence>
<feature type="region of interest" description="Disordered" evidence="1">
    <location>
        <begin position="134"/>
        <end position="212"/>
    </location>
</feature>
<accession>A0A8J5MR54</accession>
<evidence type="ECO:0000256" key="1">
    <source>
        <dbReference type="SAM" id="MobiDB-lite"/>
    </source>
</evidence>
<dbReference type="InterPro" id="IPR000157">
    <property type="entry name" value="TIR_dom"/>
</dbReference>
<dbReference type="SUPFAM" id="SSF52200">
    <property type="entry name" value="Toll/Interleukin receptor TIR domain"/>
    <property type="match status" value="1"/>
</dbReference>
<dbReference type="PANTHER" id="PTHR16253:SF0">
    <property type="entry name" value="TETRATRICOPEPTIDE REPEAT PROTEIN 22"/>
    <property type="match status" value="1"/>
</dbReference>
<dbReference type="PRINTS" id="PR01537">
    <property type="entry name" value="INTRLKN1R1F"/>
</dbReference>
<dbReference type="AlphaFoldDB" id="A0A8J5MR54"/>
<gene>
    <name evidence="3" type="primary">Tlr3-L</name>
    <name evidence="3" type="ORF">Hamer_G007689</name>
</gene>
<dbReference type="GO" id="GO:0007165">
    <property type="term" value="P:signal transduction"/>
    <property type="evidence" value="ECO:0007669"/>
    <property type="project" value="InterPro"/>
</dbReference>
<dbReference type="EMBL" id="JAHLQT010030594">
    <property type="protein sequence ID" value="KAG7160913.1"/>
    <property type="molecule type" value="Genomic_DNA"/>
</dbReference>
<reference evidence="3" key="1">
    <citation type="journal article" date="2021" name="Sci. Adv.">
        <title>The American lobster genome reveals insights on longevity, neural, and immune adaptations.</title>
        <authorList>
            <person name="Polinski J.M."/>
            <person name="Zimin A.V."/>
            <person name="Clark K.F."/>
            <person name="Kohn A.B."/>
            <person name="Sadowski N."/>
            <person name="Timp W."/>
            <person name="Ptitsyn A."/>
            <person name="Khanna P."/>
            <person name="Romanova D.Y."/>
            <person name="Williams P."/>
            <person name="Greenwood S.J."/>
            <person name="Moroz L.L."/>
            <person name="Walt D.R."/>
            <person name="Bodnar A.G."/>
        </authorList>
    </citation>
    <scope>NUCLEOTIDE SEQUENCE</scope>
    <source>
        <strain evidence="3">GMGI-L3</strain>
    </source>
</reference>
<dbReference type="PROSITE" id="PS50104">
    <property type="entry name" value="TIR"/>
    <property type="match status" value="1"/>
</dbReference>
<feature type="domain" description="TIR" evidence="2">
    <location>
        <begin position="2"/>
        <end position="149"/>
    </location>
</feature>
<dbReference type="Proteomes" id="UP000747542">
    <property type="component" value="Unassembled WGS sequence"/>
</dbReference>
<comment type="caution">
    <text evidence="3">The sequence shown here is derived from an EMBL/GenBank/DDBJ whole genome shotgun (WGS) entry which is preliminary data.</text>
</comment>
<name>A0A8J5MR54_HOMAM</name>
<keyword evidence="4" id="KW-1185">Reference proteome</keyword>
<dbReference type="Pfam" id="PF01582">
    <property type="entry name" value="TIR"/>
    <property type="match status" value="1"/>
</dbReference>
<sequence>GFQYDVLVIHGDSASRWVWTVLLPALEDACGYTCFLPQRDMCGGDMMIEVMAEAVSKCRRVVVVVTPCLLDNPWAAWAMFHAIDAAIKNYSRVLSLVLKDIKTEEDITDPGGILGILKLVRKIHVPYSCAWPEEDQPIQESSPRTREEKKKEKKTSNATKDTRSTVRPALKLRIPRDETQTLRSRSKSPKNQRLFNMITGSNEASKKTLEADQKEKTEEIGSHVMYTDQENQEEPGSPSSITPFILSPCKKIRSAAGHSTLTDCMKILCSGDQEKIFWKTVRVRLGPPLQHRLRNSL</sequence>
<organism evidence="3 4">
    <name type="scientific">Homarus americanus</name>
    <name type="common">American lobster</name>
    <dbReference type="NCBI Taxonomy" id="6706"/>
    <lineage>
        <taxon>Eukaryota</taxon>
        <taxon>Metazoa</taxon>
        <taxon>Ecdysozoa</taxon>
        <taxon>Arthropoda</taxon>
        <taxon>Crustacea</taxon>
        <taxon>Multicrustacea</taxon>
        <taxon>Malacostraca</taxon>
        <taxon>Eumalacostraca</taxon>
        <taxon>Eucarida</taxon>
        <taxon>Decapoda</taxon>
        <taxon>Pleocyemata</taxon>
        <taxon>Astacidea</taxon>
        <taxon>Nephropoidea</taxon>
        <taxon>Nephropidae</taxon>
        <taxon>Homarus</taxon>
    </lineage>
</organism>
<dbReference type="PANTHER" id="PTHR16253">
    <property type="entry name" value="TETRATRICOPEPTIDE REPEAT PROTEIN 22"/>
    <property type="match status" value="1"/>
</dbReference>
<dbReference type="InterPro" id="IPR042342">
    <property type="entry name" value="TTC22"/>
</dbReference>